<evidence type="ECO:0000256" key="11">
    <source>
        <dbReference type="ARBA" id="ARBA00023163"/>
    </source>
</evidence>
<dbReference type="GO" id="GO:0070161">
    <property type="term" value="C:anchoring junction"/>
    <property type="evidence" value="ECO:0007669"/>
    <property type="project" value="UniProtKB-SubCell"/>
</dbReference>
<dbReference type="AlphaFoldDB" id="A0ABD3UGS4"/>
<evidence type="ECO:0000256" key="7">
    <source>
        <dbReference type="ARBA" id="ARBA00022737"/>
    </source>
</evidence>
<evidence type="ECO:0000256" key="1">
    <source>
        <dbReference type="ARBA" id="ARBA00004123"/>
    </source>
</evidence>
<feature type="region of interest" description="Disordered" evidence="14">
    <location>
        <begin position="48"/>
        <end position="127"/>
    </location>
</feature>
<keyword evidence="5" id="KW-0678">Repressor</keyword>
<dbReference type="Pfam" id="PF00397">
    <property type="entry name" value="WW"/>
    <property type="match status" value="2"/>
</dbReference>
<evidence type="ECO:0000256" key="2">
    <source>
        <dbReference type="ARBA" id="ARBA00004282"/>
    </source>
</evidence>
<feature type="region of interest" description="Disordered" evidence="14">
    <location>
        <begin position="239"/>
        <end position="292"/>
    </location>
</feature>
<keyword evidence="6" id="KW-0597">Phosphoprotein</keyword>
<dbReference type="InterPro" id="IPR001202">
    <property type="entry name" value="WW_dom"/>
</dbReference>
<evidence type="ECO:0000256" key="9">
    <source>
        <dbReference type="ARBA" id="ARBA00023015"/>
    </source>
</evidence>
<dbReference type="GO" id="GO:0005737">
    <property type="term" value="C:cytoplasm"/>
    <property type="evidence" value="ECO:0007669"/>
    <property type="project" value="UniProtKB-SubCell"/>
</dbReference>
<keyword evidence="9" id="KW-0805">Transcription regulation</keyword>
<feature type="domain" description="WW" evidence="15">
    <location>
        <begin position="121"/>
        <end position="154"/>
    </location>
</feature>
<dbReference type="PANTHER" id="PTHR17616:SF8">
    <property type="entry name" value="TRANSCRIPTIONAL COACTIVATOR YORKIE"/>
    <property type="match status" value="1"/>
</dbReference>
<keyword evidence="10" id="KW-0010">Activator</keyword>
<evidence type="ECO:0000256" key="4">
    <source>
        <dbReference type="ARBA" id="ARBA00022490"/>
    </source>
</evidence>
<dbReference type="FunFam" id="2.20.70.10:FF:000012">
    <property type="entry name" value="transcriptional coactivator YAP1 isoform X2"/>
    <property type="match status" value="1"/>
</dbReference>
<dbReference type="InterPro" id="IPR053819">
    <property type="entry name" value="TEADIR3_omega_loop"/>
</dbReference>
<feature type="region of interest" description="Disordered" evidence="14">
    <location>
        <begin position="338"/>
        <end position="368"/>
    </location>
</feature>
<proteinExistence type="inferred from homology"/>
<organism evidence="16 17">
    <name type="scientific">Sinanodonta woodiana</name>
    <name type="common">Chinese pond mussel</name>
    <name type="synonym">Anodonta woodiana</name>
    <dbReference type="NCBI Taxonomy" id="1069815"/>
    <lineage>
        <taxon>Eukaryota</taxon>
        <taxon>Metazoa</taxon>
        <taxon>Spiralia</taxon>
        <taxon>Lophotrochozoa</taxon>
        <taxon>Mollusca</taxon>
        <taxon>Bivalvia</taxon>
        <taxon>Autobranchia</taxon>
        <taxon>Heteroconchia</taxon>
        <taxon>Palaeoheterodonta</taxon>
        <taxon>Unionida</taxon>
        <taxon>Unionoidea</taxon>
        <taxon>Unionidae</taxon>
        <taxon>Unioninae</taxon>
        <taxon>Sinanodonta</taxon>
    </lineage>
</organism>
<evidence type="ECO:0000256" key="3">
    <source>
        <dbReference type="ARBA" id="ARBA00004496"/>
    </source>
</evidence>
<evidence type="ECO:0000256" key="10">
    <source>
        <dbReference type="ARBA" id="ARBA00023159"/>
    </source>
</evidence>
<dbReference type="Gene3D" id="2.20.70.10">
    <property type="match status" value="2"/>
</dbReference>
<dbReference type="PROSITE" id="PS01159">
    <property type="entry name" value="WW_DOMAIN_1"/>
    <property type="match status" value="2"/>
</dbReference>
<gene>
    <name evidence="16" type="ORF">ACJMK2_019104</name>
</gene>
<dbReference type="CDD" id="cd00201">
    <property type="entry name" value="WW"/>
    <property type="match status" value="2"/>
</dbReference>
<keyword evidence="4" id="KW-0963">Cytoplasm</keyword>
<dbReference type="PROSITE" id="PS50020">
    <property type="entry name" value="WW_DOMAIN_2"/>
    <property type="match status" value="2"/>
</dbReference>
<evidence type="ECO:0000256" key="8">
    <source>
        <dbReference type="ARBA" id="ARBA00022949"/>
    </source>
</evidence>
<accession>A0ABD3UGS4</accession>
<dbReference type="SUPFAM" id="SSF51045">
    <property type="entry name" value="WW domain"/>
    <property type="match status" value="2"/>
</dbReference>
<feature type="domain" description="WW" evidence="15">
    <location>
        <begin position="189"/>
        <end position="222"/>
    </location>
</feature>
<name>A0ABD3UGS4_SINWO</name>
<keyword evidence="7" id="KW-0677">Repeat</keyword>
<dbReference type="InterPro" id="IPR051583">
    <property type="entry name" value="YAP1"/>
</dbReference>
<keyword evidence="12" id="KW-0539">Nucleus</keyword>
<keyword evidence="17" id="KW-1185">Reference proteome</keyword>
<evidence type="ECO:0000256" key="5">
    <source>
        <dbReference type="ARBA" id="ARBA00022491"/>
    </source>
</evidence>
<comment type="caution">
    <text evidence="16">The sequence shown here is derived from an EMBL/GenBank/DDBJ whole genome shotgun (WGS) entry which is preliminary data.</text>
</comment>
<evidence type="ECO:0000259" key="15">
    <source>
        <dbReference type="PROSITE" id="PS50020"/>
    </source>
</evidence>
<evidence type="ECO:0000313" key="16">
    <source>
        <dbReference type="EMBL" id="KAL3848232.1"/>
    </source>
</evidence>
<feature type="compositionally biased region" description="Polar residues" evidence="14">
    <location>
        <begin position="90"/>
        <end position="102"/>
    </location>
</feature>
<dbReference type="Proteomes" id="UP001634394">
    <property type="component" value="Unassembled WGS sequence"/>
</dbReference>
<feature type="compositionally biased region" description="Low complexity" evidence="14">
    <location>
        <begin position="245"/>
        <end position="259"/>
    </location>
</feature>
<dbReference type="PANTHER" id="PTHR17616">
    <property type="entry name" value="YES-ASSOCIATED PROTEIN YAP1 FAMILY MEMBER"/>
    <property type="match status" value="1"/>
</dbReference>
<dbReference type="EMBL" id="JBJQND010000016">
    <property type="protein sequence ID" value="KAL3848232.1"/>
    <property type="molecule type" value="Genomic_DNA"/>
</dbReference>
<comment type="subcellular location">
    <subcellularLocation>
        <location evidence="2">Cell junction</location>
    </subcellularLocation>
    <subcellularLocation>
        <location evidence="3">Cytoplasm</location>
    </subcellularLocation>
    <subcellularLocation>
        <location evidence="1">Nucleus</location>
    </subcellularLocation>
</comment>
<feature type="compositionally biased region" description="Polar residues" evidence="14">
    <location>
        <begin position="260"/>
        <end position="271"/>
    </location>
</feature>
<evidence type="ECO:0000256" key="13">
    <source>
        <dbReference type="ARBA" id="ARBA00038057"/>
    </source>
</evidence>
<dbReference type="GO" id="GO:0005634">
    <property type="term" value="C:nucleus"/>
    <property type="evidence" value="ECO:0007669"/>
    <property type="project" value="UniProtKB-SubCell"/>
</dbReference>
<dbReference type="Pfam" id="PF15238">
    <property type="entry name" value="TEADIR3"/>
    <property type="match status" value="1"/>
</dbReference>
<protein>
    <recommendedName>
        <fullName evidence="15">WW domain-containing protein</fullName>
    </recommendedName>
</protein>
<dbReference type="FunFam" id="2.20.70.10:FF:000019">
    <property type="entry name" value="Putative transcriptional coactivator YAP1"/>
    <property type="match status" value="1"/>
</dbReference>
<dbReference type="CDD" id="cd22249">
    <property type="entry name" value="UDM1_RNF168_RNF169-like"/>
    <property type="match status" value="1"/>
</dbReference>
<evidence type="ECO:0000256" key="12">
    <source>
        <dbReference type="ARBA" id="ARBA00023242"/>
    </source>
</evidence>
<keyword evidence="11" id="KW-0804">Transcription</keyword>
<reference evidence="16 17" key="1">
    <citation type="submission" date="2024-11" db="EMBL/GenBank/DDBJ databases">
        <title>Chromosome-level genome assembly of the freshwater bivalve Anodonta woodiana.</title>
        <authorList>
            <person name="Chen X."/>
        </authorList>
    </citation>
    <scope>NUCLEOTIDE SEQUENCE [LARGE SCALE GENOMIC DNA]</scope>
    <source>
        <strain evidence="16">MN2024</strain>
        <tissue evidence="16">Gills</tissue>
    </source>
</reference>
<evidence type="ECO:0000256" key="6">
    <source>
        <dbReference type="ARBA" id="ARBA00022553"/>
    </source>
</evidence>
<comment type="similarity">
    <text evidence="13">Belongs to the YAP1 family.</text>
</comment>
<evidence type="ECO:0000256" key="14">
    <source>
        <dbReference type="SAM" id="MobiDB-lite"/>
    </source>
</evidence>
<feature type="compositionally biased region" description="Basic and acidic residues" evidence="14">
    <location>
        <begin position="282"/>
        <end position="292"/>
    </location>
</feature>
<sequence>MAQDHTVERKGTHVVHVRENSDSELEALFKNALNPQENKTGQIPLRMRKLPPSFFNPPEPRHKREGSADSTGGGYTGSVSGPNTIHMRTHSSPAQLPSTLSSVPPPQAHQRQHSCDLLDESPLPPGWEMAKTHQGQRYFLNHLTQTTTWQDPRKFPVSTTVSSQAPPPSPQSSGLPSHHLANVSIQNLGPLPPGWEQATTPEGEIYFINHVERTTSWFDPRLPPQMLRPGMRIQQLPPIAAHQHSPQQCSSPSMMPTSQAPSTRQVQAQHDSSQRQAQLQKLQEEKAQLRKRQEELARQEMLLRQTLQNQMQNQMDTQTIQDISISRANEMTSITDPFLGQSNSSDHTRQESGDSGVGGMGSGTNYSLPRTPEDFLSNVEEMDAQDVHRPGDFNNMDIGTIGDSNMDSDDLVPSLQEDISNELLNDVENVLSSNKMDNMDNLLTWL</sequence>
<dbReference type="InterPro" id="IPR036020">
    <property type="entry name" value="WW_dom_sf"/>
</dbReference>
<dbReference type="Gene3D" id="6.20.430.10">
    <property type="match status" value="1"/>
</dbReference>
<keyword evidence="8" id="KW-0965">Cell junction</keyword>
<dbReference type="SMART" id="SM00456">
    <property type="entry name" value="WW"/>
    <property type="match status" value="2"/>
</dbReference>
<evidence type="ECO:0000313" key="17">
    <source>
        <dbReference type="Proteomes" id="UP001634394"/>
    </source>
</evidence>
<feature type="region of interest" description="Disordered" evidence="14">
    <location>
        <begin position="150"/>
        <end position="178"/>
    </location>
</feature>